<organism evidence="10 11">
    <name type="scientific">Futiania mangrovi</name>
    <dbReference type="NCBI Taxonomy" id="2959716"/>
    <lineage>
        <taxon>Bacteria</taxon>
        <taxon>Pseudomonadati</taxon>
        <taxon>Pseudomonadota</taxon>
        <taxon>Alphaproteobacteria</taxon>
        <taxon>Futianiales</taxon>
        <taxon>Futianiaceae</taxon>
        <taxon>Futiania</taxon>
    </lineage>
</organism>
<dbReference type="Pfam" id="PF02785">
    <property type="entry name" value="Biotin_carb_C"/>
    <property type="match status" value="1"/>
</dbReference>
<evidence type="ECO:0000259" key="7">
    <source>
        <dbReference type="PROSITE" id="PS50968"/>
    </source>
</evidence>
<dbReference type="InterPro" id="IPR005481">
    <property type="entry name" value="BC-like_N"/>
</dbReference>
<dbReference type="PROSITE" id="PS50968">
    <property type="entry name" value="BIOTINYL_LIPOYL"/>
    <property type="match status" value="1"/>
</dbReference>
<dbReference type="PANTHER" id="PTHR18866:SF33">
    <property type="entry name" value="METHYLCROTONOYL-COA CARBOXYLASE SUBUNIT ALPHA, MITOCHONDRIAL-RELATED"/>
    <property type="match status" value="1"/>
</dbReference>
<keyword evidence="4 6" id="KW-0067">ATP-binding</keyword>
<dbReference type="InterPro" id="IPR011764">
    <property type="entry name" value="Biotin_carboxylation_dom"/>
</dbReference>
<dbReference type="Pfam" id="PF00289">
    <property type="entry name" value="Biotin_carb_N"/>
    <property type="match status" value="1"/>
</dbReference>
<feature type="domain" description="Biotin carboxylation" evidence="9">
    <location>
        <begin position="10"/>
        <end position="454"/>
    </location>
</feature>
<keyword evidence="3 6" id="KW-0547">Nucleotide-binding</keyword>
<dbReference type="Gene3D" id="3.30.470.20">
    <property type="entry name" value="ATP-grasp fold, B domain"/>
    <property type="match status" value="1"/>
</dbReference>
<dbReference type="SUPFAM" id="SSF52440">
    <property type="entry name" value="PreATP-grasp domain"/>
    <property type="match status" value="1"/>
</dbReference>
<dbReference type="InterPro" id="IPR000089">
    <property type="entry name" value="Biotin_lipoyl"/>
</dbReference>
<evidence type="ECO:0000256" key="1">
    <source>
        <dbReference type="ARBA" id="ARBA00001953"/>
    </source>
</evidence>
<evidence type="ECO:0000256" key="5">
    <source>
        <dbReference type="ARBA" id="ARBA00023267"/>
    </source>
</evidence>
<protein>
    <submittedName>
        <fullName evidence="10">ATP-grasp domain-containing protein</fullName>
    </submittedName>
</protein>
<evidence type="ECO:0000259" key="8">
    <source>
        <dbReference type="PROSITE" id="PS50975"/>
    </source>
</evidence>
<accession>A0A9J6P7Z4</accession>
<dbReference type="InterPro" id="IPR005479">
    <property type="entry name" value="CPAse_ATP-bd"/>
</dbReference>
<dbReference type="RefSeq" id="WP_269331451.1">
    <property type="nucleotide sequence ID" value="NZ_JAMZFT010000001.1"/>
</dbReference>
<dbReference type="GO" id="GO:0046872">
    <property type="term" value="F:metal ion binding"/>
    <property type="evidence" value="ECO:0007669"/>
    <property type="project" value="InterPro"/>
</dbReference>
<evidence type="ECO:0000256" key="3">
    <source>
        <dbReference type="ARBA" id="ARBA00022741"/>
    </source>
</evidence>
<evidence type="ECO:0000256" key="6">
    <source>
        <dbReference type="PROSITE-ProRule" id="PRU00409"/>
    </source>
</evidence>
<keyword evidence="11" id="KW-1185">Reference proteome</keyword>
<dbReference type="InterPro" id="IPR011054">
    <property type="entry name" value="Rudment_hybrid_motif"/>
</dbReference>
<reference evidence="10" key="1">
    <citation type="submission" date="2022-06" db="EMBL/GenBank/DDBJ databases">
        <title>Isolation and Genomics of Futiania mangrovii gen. nov., sp. nov., a Rare and Metabolically-versatile member in the Class Alphaproteobacteria.</title>
        <authorList>
            <person name="Liu L."/>
            <person name="Huang W.-C."/>
            <person name="Pan J."/>
            <person name="Li J."/>
            <person name="Huang Y."/>
            <person name="Du H."/>
            <person name="Liu Y."/>
            <person name="Li M."/>
        </authorList>
    </citation>
    <scope>NUCLEOTIDE SEQUENCE</scope>
    <source>
        <strain evidence="10">FT118</strain>
    </source>
</reference>
<dbReference type="Proteomes" id="UP001055804">
    <property type="component" value="Unassembled WGS sequence"/>
</dbReference>
<dbReference type="InterPro" id="IPR011053">
    <property type="entry name" value="Single_hybrid_motif"/>
</dbReference>
<dbReference type="PROSITE" id="PS50979">
    <property type="entry name" value="BC"/>
    <property type="match status" value="1"/>
</dbReference>
<feature type="domain" description="ATP-grasp" evidence="8">
    <location>
        <begin position="129"/>
        <end position="327"/>
    </location>
</feature>
<dbReference type="SUPFAM" id="SSF56059">
    <property type="entry name" value="Glutathione synthetase ATP-binding domain-like"/>
    <property type="match status" value="1"/>
</dbReference>
<dbReference type="InterPro" id="IPR050856">
    <property type="entry name" value="Biotin_carboxylase_complex"/>
</dbReference>
<dbReference type="FunFam" id="3.30.1490.20:FF:000003">
    <property type="entry name" value="acetyl-CoA carboxylase isoform X1"/>
    <property type="match status" value="1"/>
</dbReference>
<evidence type="ECO:0000256" key="2">
    <source>
        <dbReference type="ARBA" id="ARBA00022598"/>
    </source>
</evidence>
<keyword evidence="5" id="KW-0092">Biotin</keyword>
<dbReference type="FunFam" id="3.30.470.20:FF:000028">
    <property type="entry name" value="Methylcrotonoyl-CoA carboxylase subunit alpha, mitochondrial"/>
    <property type="match status" value="1"/>
</dbReference>
<dbReference type="AlphaFoldDB" id="A0A9J6P7Z4"/>
<dbReference type="InterPro" id="IPR011761">
    <property type="entry name" value="ATP-grasp"/>
</dbReference>
<evidence type="ECO:0000313" key="11">
    <source>
        <dbReference type="Proteomes" id="UP001055804"/>
    </source>
</evidence>
<dbReference type="FunFam" id="3.40.50.20:FF:000010">
    <property type="entry name" value="Propionyl-CoA carboxylase subunit alpha"/>
    <property type="match status" value="1"/>
</dbReference>
<dbReference type="CDD" id="cd06850">
    <property type="entry name" value="biotinyl_domain"/>
    <property type="match status" value="1"/>
</dbReference>
<sequence>MSRFATAPNPIRSLLVANRGEIAVRVIRTARALGLRTIAVYSDADAGAPHVRAADEAVRIGPASAAESYLNIDAILAAARATGADAIHPGYGFLSENAGFVRACDAAGITFVGPSADAVAAMGSKIAAKRIAAEHGVPTVPGYHGDDQSPETLAREAERIGYPVLIKASAGGGGRGMRAVHKAEEFSSALSAAQAEATSAFGDGSVLLERFIGRPRHLEVQVVGDAHGNIVHLFERDCSVQRNNQKVIEEAPAPNLTPAAREALQDAALRLARAIGYTSAGTVEFIMEEGSAEPFFLEMNTRLQVEHPVTEEITGVDLVEWQLIVAAGLPLPLAQAQIHARGHAIEVRLAAERADQGFAPAIGRFVRVGPVEGMRLDTGIADGSEVGLHYDSMLAKAIAWAPSRAEAVARLSAGLARLPVLGTPTNQAFLKDCLARPDFAQARATTRFLPENFPEGWAPEPRALARVRALAAAFWMWGPGGGAAATPLHARTGFRVMGARRPARVELDVSDDYGTAKLALIRGPEGASAEVEGETLPLTLPSGEGWVHEGLPVFSLRDGDTVHLAHDALALSAQVGLAIEIDSLAKVEGAGSGALTAPLPGLVTQVAVRPGDRVAQGATVLQMEAMKLVHTLAAHAAGTVAAVHCAAGDTVRAGALLVEITPDEEED</sequence>
<evidence type="ECO:0000313" key="10">
    <source>
        <dbReference type="EMBL" id="MCP1335508.1"/>
    </source>
</evidence>
<proteinExistence type="predicted"/>
<dbReference type="InterPro" id="IPR016185">
    <property type="entry name" value="PreATP-grasp_dom_sf"/>
</dbReference>
<evidence type="ECO:0000259" key="9">
    <source>
        <dbReference type="PROSITE" id="PS50979"/>
    </source>
</evidence>
<comment type="cofactor">
    <cofactor evidence="1">
        <name>biotin</name>
        <dbReference type="ChEBI" id="CHEBI:57586"/>
    </cofactor>
</comment>
<keyword evidence="2" id="KW-0436">Ligase</keyword>
<dbReference type="GO" id="GO:0005524">
    <property type="term" value="F:ATP binding"/>
    <property type="evidence" value="ECO:0007669"/>
    <property type="project" value="UniProtKB-UniRule"/>
</dbReference>
<dbReference type="Pfam" id="PF00364">
    <property type="entry name" value="Biotin_lipoyl"/>
    <property type="match status" value="1"/>
</dbReference>
<dbReference type="SUPFAM" id="SSF51246">
    <property type="entry name" value="Rudiment single hybrid motif"/>
    <property type="match status" value="1"/>
</dbReference>
<dbReference type="InterPro" id="IPR005482">
    <property type="entry name" value="Biotin_COase_C"/>
</dbReference>
<dbReference type="PROSITE" id="PS50975">
    <property type="entry name" value="ATP_GRASP"/>
    <property type="match status" value="1"/>
</dbReference>
<dbReference type="Pfam" id="PF02786">
    <property type="entry name" value="CPSase_L_D2"/>
    <property type="match status" value="1"/>
</dbReference>
<dbReference type="PROSITE" id="PS00866">
    <property type="entry name" value="CPSASE_1"/>
    <property type="match status" value="1"/>
</dbReference>
<dbReference type="GO" id="GO:0016874">
    <property type="term" value="F:ligase activity"/>
    <property type="evidence" value="ECO:0007669"/>
    <property type="project" value="UniProtKB-KW"/>
</dbReference>
<feature type="domain" description="Lipoyl-binding" evidence="7">
    <location>
        <begin position="584"/>
        <end position="661"/>
    </location>
</feature>
<comment type="caution">
    <text evidence="10">The sequence shown here is derived from an EMBL/GenBank/DDBJ whole genome shotgun (WGS) entry which is preliminary data.</text>
</comment>
<dbReference type="SUPFAM" id="SSF51230">
    <property type="entry name" value="Single hybrid motif"/>
    <property type="match status" value="1"/>
</dbReference>
<dbReference type="EMBL" id="JAMZFT010000001">
    <property type="protein sequence ID" value="MCP1335508.1"/>
    <property type="molecule type" value="Genomic_DNA"/>
</dbReference>
<evidence type="ECO:0000256" key="4">
    <source>
        <dbReference type="ARBA" id="ARBA00022840"/>
    </source>
</evidence>
<name>A0A9J6P7Z4_9PROT</name>
<dbReference type="SMART" id="SM00878">
    <property type="entry name" value="Biotin_carb_C"/>
    <property type="match status" value="1"/>
</dbReference>
<dbReference type="PANTHER" id="PTHR18866">
    <property type="entry name" value="CARBOXYLASE:PYRUVATE/ACETYL-COA/PROPIONYL-COA CARBOXYLASE"/>
    <property type="match status" value="1"/>
</dbReference>
<gene>
    <name evidence="10" type="ORF">NJQ99_03710</name>
</gene>
<dbReference type="PROSITE" id="PS00867">
    <property type="entry name" value="CPSASE_2"/>
    <property type="match status" value="1"/>
</dbReference>
<dbReference type="Gene3D" id="2.40.50.100">
    <property type="match status" value="1"/>
</dbReference>